<reference evidence="1" key="2">
    <citation type="submission" date="2025-08" db="UniProtKB">
        <authorList>
            <consortium name="Ensembl"/>
        </authorList>
    </citation>
    <scope>IDENTIFICATION</scope>
</reference>
<reference evidence="1" key="3">
    <citation type="submission" date="2025-09" db="UniProtKB">
        <authorList>
            <consortium name="Ensembl"/>
        </authorList>
    </citation>
    <scope>IDENTIFICATION</scope>
</reference>
<accession>A0A672HI41</accession>
<evidence type="ECO:0000313" key="2">
    <source>
        <dbReference type="Proteomes" id="UP000472267"/>
    </source>
</evidence>
<name>A0A672HI41_SALFA</name>
<dbReference type="Proteomes" id="UP000472267">
    <property type="component" value="Chromosome 12"/>
</dbReference>
<dbReference type="InParanoid" id="A0A672HI41"/>
<evidence type="ECO:0000313" key="1">
    <source>
        <dbReference type="Ensembl" id="ENSSFAP00005028906.1"/>
    </source>
</evidence>
<proteinExistence type="predicted"/>
<dbReference type="AlphaFoldDB" id="A0A672HI41"/>
<dbReference type="Ensembl" id="ENSSFAT00005029972.1">
    <property type="protein sequence ID" value="ENSSFAP00005028906.1"/>
    <property type="gene ID" value="ENSSFAG00005014692.1"/>
</dbReference>
<keyword evidence="2" id="KW-1185">Reference proteome</keyword>
<organism evidence="1 2">
    <name type="scientific">Salarias fasciatus</name>
    <name type="common">Jewelled blenny</name>
    <name type="synonym">Blennius fasciatus</name>
    <dbReference type="NCBI Taxonomy" id="181472"/>
    <lineage>
        <taxon>Eukaryota</taxon>
        <taxon>Metazoa</taxon>
        <taxon>Chordata</taxon>
        <taxon>Craniata</taxon>
        <taxon>Vertebrata</taxon>
        <taxon>Euteleostomi</taxon>
        <taxon>Actinopterygii</taxon>
        <taxon>Neopterygii</taxon>
        <taxon>Teleostei</taxon>
        <taxon>Neoteleostei</taxon>
        <taxon>Acanthomorphata</taxon>
        <taxon>Ovalentaria</taxon>
        <taxon>Blenniimorphae</taxon>
        <taxon>Blenniiformes</taxon>
        <taxon>Blennioidei</taxon>
        <taxon>Blenniidae</taxon>
        <taxon>Salariinae</taxon>
        <taxon>Salarias</taxon>
    </lineage>
</organism>
<protein>
    <submittedName>
        <fullName evidence="1">Uncharacterized protein</fullName>
    </submittedName>
</protein>
<reference evidence="1" key="1">
    <citation type="submission" date="2019-06" db="EMBL/GenBank/DDBJ databases">
        <authorList>
            <consortium name="Wellcome Sanger Institute Data Sharing"/>
        </authorList>
    </citation>
    <scope>NUCLEOTIDE SEQUENCE [LARGE SCALE GENOMIC DNA]</scope>
</reference>
<sequence>MASLGSAERRAFALKINREVRDLPHNLDLVMRQQRGWREDAELWQHGLMCSFAVLNVVNTERQATTHTCLHTSTIDALVFFWNGSVTNACMGE</sequence>